<dbReference type="Proteomes" id="UP001168877">
    <property type="component" value="Unassembled WGS sequence"/>
</dbReference>
<reference evidence="1" key="2">
    <citation type="submission" date="2023-06" db="EMBL/GenBank/DDBJ databases">
        <authorList>
            <person name="Swenson N.G."/>
            <person name="Wegrzyn J.L."/>
            <person name="Mcevoy S.L."/>
        </authorList>
    </citation>
    <scope>NUCLEOTIDE SEQUENCE</scope>
    <source>
        <strain evidence="1">NS2018</strain>
        <tissue evidence="1">Leaf</tissue>
    </source>
</reference>
<evidence type="ECO:0000313" key="2">
    <source>
        <dbReference type="Proteomes" id="UP001168877"/>
    </source>
</evidence>
<dbReference type="AlphaFoldDB" id="A0AA39TJT4"/>
<sequence length="242" mass="26346">MSDKSEAPTKDPTAARTVEEPLGIRCGVGARASLEAKATVVMVAATTRRKATSDMSEAPTKDPTAAEAPLVASAGAGAGARTSLDATAMVDMVAATMRTVKEIFFIMSMVASKLVNGGRTARRLRGRGKRLDGITGGLEAKLRRRLNKPPTRIRTSVEGRSMRWREVATGLEKRRDGDGVGFGIERWLDLGRDGVVTGRWQRLGFHSLYLLFFNSSYTLSQPRAILTRHNIYPINFSIEEHG</sequence>
<organism evidence="1 2">
    <name type="scientific">Acer saccharum</name>
    <name type="common">Sugar maple</name>
    <dbReference type="NCBI Taxonomy" id="4024"/>
    <lineage>
        <taxon>Eukaryota</taxon>
        <taxon>Viridiplantae</taxon>
        <taxon>Streptophyta</taxon>
        <taxon>Embryophyta</taxon>
        <taxon>Tracheophyta</taxon>
        <taxon>Spermatophyta</taxon>
        <taxon>Magnoliopsida</taxon>
        <taxon>eudicotyledons</taxon>
        <taxon>Gunneridae</taxon>
        <taxon>Pentapetalae</taxon>
        <taxon>rosids</taxon>
        <taxon>malvids</taxon>
        <taxon>Sapindales</taxon>
        <taxon>Sapindaceae</taxon>
        <taxon>Hippocastanoideae</taxon>
        <taxon>Acereae</taxon>
        <taxon>Acer</taxon>
    </lineage>
</organism>
<protein>
    <submittedName>
        <fullName evidence="1">Uncharacterized protein</fullName>
    </submittedName>
</protein>
<keyword evidence="2" id="KW-1185">Reference proteome</keyword>
<accession>A0AA39TJT4</accession>
<proteinExistence type="predicted"/>
<dbReference type="EMBL" id="JAUESC010000002">
    <property type="protein sequence ID" value="KAK0605445.1"/>
    <property type="molecule type" value="Genomic_DNA"/>
</dbReference>
<reference evidence="1" key="1">
    <citation type="journal article" date="2022" name="Plant J.">
        <title>Strategies of tolerance reflected in two North American maple genomes.</title>
        <authorList>
            <person name="McEvoy S.L."/>
            <person name="Sezen U.U."/>
            <person name="Trouern-Trend A."/>
            <person name="McMahon S.M."/>
            <person name="Schaberg P.G."/>
            <person name="Yang J."/>
            <person name="Wegrzyn J.L."/>
            <person name="Swenson N.G."/>
        </authorList>
    </citation>
    <scope>NUCLEOTIDE SEQUENCE</scope>
    <source>
        <strain evidence="1">NS2018</strain>
    </source>
</reference>
<evidence type="ECO:0000313" key="1">
    <source>
        <dbReference type="EMBL" id="KAK0605445.1"/>
    </source>
</evidence>
<gene>
    <name evidence="1" type="ORF">LWI29_026906</name>
</gene>
<comment type="caution">
    <text evidence="1">The sequence shown here is derived from an EMBL/GenBank/DDBJ whole genome shotgun (WGS) entry which is preliminary data.</text>
</comment>
<name>A0AA39TJT4_ACESA</name>